<evidence type="ECO:0000313" key="2">
    <source>
        <dbReference type="RefSeq" id="XP_075099120.1"/>
    </source>
</evidence>
<dbReference type="Proteomes" id="UP000790787">
    <property type="component" value="Chromosome 22"/>
</dbReference>
<name>A0AC58TPJ7_TOBAC</name>
<sequence>MHDFIMAEDSKIWDVICDGPFVPTKNLGDPPVPIPKTRKEFNDADRKAIEKNFHAKKIRSAKEIWEALQTAHEGTTQVKQSKIDMLTTEYELFKMQDDESVQEMHTGSPPLLISFTPLESKVNAITEAKDLQELTIDDLLDNLKTYELKKKKDSERREPKRKKNLALKTESNDSSGEDGDMAYFTRRFQKMVHRNRGIPKRGSYSKPKNYDLCHKCGKSGHLIKDCPLLKQDQYKKNSNKAAKRNPVLD</sequence>
<accession>A0AC58TPJ7</accession>
<reference evidence="1" key="1">
    <citation type="journal article" date="2014" name="Nat. Commun.">
        <title>The tobacco genome sequence and its comparison with those of tomato and potato.</title>
        <authorList>
            <person name="Sierro N."/>
            <person name="Battey J.N."/>
            <person name="Ouadi S."/>
            <person name="Bakaher N."/>
            <person name="Bovet L."/>
            <person name="Willig A."/>
            <person name="Goepfert S."/>
            <person name="Peitsch M.C."/>
            <person name="Ivanov N.V."/>
        </authorList>
    </citation>
    <scope>NUCLEOTIDE SEQUENCE [LARGE SCALE GENOMIC DNA]</scope>
</reference>
<protein>
    <submittedName>
        <fullName evidence="2">Uncharacterized protein LOC142175995</fullName>
    </submittedName>
</protein>
<proteinExistence type="predicted"/>
<reference evidence="2" key="2">
    <citation type="submission" date="2025-08" db="UniProtKB">
        <authorList>
            <consortium name="RefSeq"/>
        </authorList>
    </citation>
    <scope>IDENTIFICATION</scope>
    <source>
        <tissue evidence="2">Leaf</tissue>
    </source>
</reference>
<keyword evidence="1" id="KW-1185">Reference proteome</keyword>
<organism evidence="1 2">
    <name type="scientific">Nicotiana tabacum</name>
    <name type="common">Common tobacco</name>
    <dbReference type="NCBI Taxonomy" id="4097"/>
    <lineage>
        <taxon>Eukaryota</taxon>
        <taxon>Viridiplantae</taxon>
        <taxon>Streptophyta</taxon>
        <taxon>Embryophyta</taxon>
        <taxon>Tracheophyta</taxon>
        <taxon>Spermatophyta</taxon>
        <taxon>Magnoliopsida</taxon>
        <taxon>eudicotyledons</taxon>
        <taxon>Gunneridae</taxon>
        <taxon>Pentapetalae</taxon>
        <taxon>asterids</taxon>
        <taxon>lamiids</taxon>
        <taxon>Solanales</taxon>
        <taxon>Solanaceae</taxon>
        <taxon>Nicotianoideae</taxon>
        <taxon>Nicotianeae</taxon>
        <taxon>Nicotiana</taxon>
    </lineage>
</organism>
<dbReference type="RefSeq" id="XP_075099120.1">
    <property type="nucleotide sequence ID" value="XM_075243019.1"/>
</dbReference>
<evidence type="ECO:0000313" key="1">
    <source>
        <dbReference type="Proteomes" id="UP000790787"/>
    </source>
</evidence>
<gene>
    <name evidence="2" type="primary">LOC142175995</name>
</gene>